<evidence type="ECO:0000256" key="2">
    <source>
        <dbReference type="ARBA" id="ARBA00022741"/>
    </source>
</evidence>
<accession>A0A8C3KPI0</accession>
<feature type="compositionally biased region" description="Basic and acidic residues" evidence="7">
    <location>
        <begin position="592"/>
        <end position="608"/>
    </location>
</feature>
<dbReference type="CDD" id="cd18787">
    <property type="entry name" value="SF2_C_DEAD"/>
    <property type="match status" value="1"/>
</dbReference>
<sequence length="628" mass="67345">CSRAPSPASDRAPLRATFAPAGASRQPKRRRGEAEAAAGRPGKLLLRSRRPELSQPCWQTVGRWERPRLVSAGWKHRKACGDYFQLEPSQEAAPALQAPPPEAGQGPSFAQMGLRPALLAGLEGLSIGRPTAVQRLAIPALRRGRSALCAAETGSGKTLAAVGPASPRGLVVLPSRELAAQVGAVAAALCRAAGLQVRGLRGGGAAGGLRRQLRAAPPGAAVLVGTPGALREALRRRFLALGRLRWMVLDEADALMDESFVEPLEEILAHAPLAAGAPGPAGPGEARTQVVVVGATFPTGLSQTLGKFTDVGRFITLSTQSLHRLPPHVQQKFVRLKGQDKPPELLQLLKERLASGGAVLIFCNSASTVNWLGYILDDHKIKHLRLQGQMSAAARAGIFASFQKGDVPVLVCTDLASRGLDTSSVQLVVNYDFPDTLQDYLHRAGRVGRVGSKVPGAVVSFVTHRWDVDLVRKIETAVPLPEIPCSIPVLPTQHPFPSSSLLLECTYEPHLHVGGRVRGREVLHAYPDQFLSGNRPQEELTGEDLPTGLAEVLREESVDDGVDARVPIGQAVRDDAEGEGDVVQGKLPKLCPHGDDVVRQPGEQEHSDHQKHRLRRLEKTRSHSKWSQ</sequence>
<protein>
    <recommendedName>
        <fullName evidence="1">RNA helicase</fullName>
        <ecNumber evidence="1">3.6.4.13</ecNumber>
    </recommendedName>
</protein>
<dbReference type="GO" id="GO:0005524">
    <property type="term" value="F:ATP binding"/>
    <property type="evidence" value="ECO:0007669"/>
    <property type="project" value="UniProtKB-KW"/>
</dbReference>
<keyword evidence="12" id="KW-1185">Reference proteome</keyword>
<keyword evidence="3" id="KW-0378">Hydrolase</keyword>
<keyword evidence="5" id="KW-0067">ATP-binding</keyword>
<dbReference type="InterPro" id="IPR001650">
    <property type="entry name" value="Helicase_C-like"/>
</dbReference>
<dbReference type="PROSITE" id="PS51192">
    <property type="entry name" value="HELICASE_ATP_BIND_1"/>
    <property type="match status" value="1"/>
</dbReference>
<feature type="domain" description="Helicase ATP-binding" evidence="8">
    <location>
        <begin position="138"/>
        <end position="315"/>
    </location>
</feature>
<evidence type="ECO:0000259" key="10">
    <source>
        <dbReference type="PROSITE" id="PS51195"/>
    </source>
</evidence>
<dbReference type="GO" id="GO:0016787">
    <property type="term" value="F:hydrolase activity"/>
    <property type="evidence" value="ECO:0007669"/>
    <property type="project" value="UniProtKB-KW"/>
</dbReference>
<dbReference type="PROSITE" id="PS51194">
    <property type="entry name" value="HELICASE_CTER"/>
    <property type="match status" value="1"/>
</dbReference>
<evidence type="ECO:0000256" key="6">
    <source>
        <dbReference type="PROSITE-ProRule" id="PRU00552"/>
    </source>
</evidence>
<dbReference type="Ensembl" id="ENSCPGT00000027312.1">
    <property type="protein sequence ID" value="ENSCPGP00000024999.1"/>
    <property type="gene ID" value="ENSCPGG00000017220.1"/>
</dbReference>
<evidence type="ECO:0000256" key="1">
    <source>
        <dbReference type="ARBA" id="ARBA00012552"/>
    </source>
</evidence>
<dbReference type="InterPro" id="IPR014014">
    <property type="entry name" value="RNA_helicase_DEAD_Q_motif"/>
</dbReference>
<dbReference type="Gene3D" id="3.40.50.300">
    <property type="entry name" value="P-loop containing nucleotide triphosphate hydrolases"/>
    <property type="match status" value="2"/>
</dbReference>
<dbReference type="AlphaFoldDB" id="A0A8C3KPI0"/>
<evidence type="ECO:0000313" key="12">
    <source>
        <dbReference type="Proteomes" id="UP000694419"/>
    </source>
</evidence>
<keyword evidence="4" id="KW-0347">Helicase</keyword>
<evidence type="ECO:0000259" key="9">
    <source>
        <dbReference type="PROSITE" id="PS51194"/>
    </source>
</evidence>
<evidence type="ECO:0000256" key="7">
    <source>
        <dbReference type="SAM" id="MobiDB-lite"/>
    </source>
</evidence>
<feature type="domain" description="Helicase C-terminal" evidence="9">
    <location>
        <begin position="341"/>
        <end position="491"/>
    </location>
</feature>
<evidence type="ECO:0000256" key="4">
    <source>
        <dbReference type="ARBA" id="ARBA00022806"/>
    </source>
</evidence>
<evidence type="ECO:0000256" key="3">
    <source>
        <dbReference type="ARBA" id="ARBA00022801"/>
    </source>
</evidence>
<dbReference type="Pfam" id="PF00270">
    <property type="entry name" value="DEAD"/>
    <property type="match status" value="1"/>
</dbReference>
<dbReference type="EC" id="3.6.4.13" evidence="1"/>
<dbReference type="SMART" id="SM00487">
    <property type="entry name" value="DEXDc"/>
    <property type="match status" value="1"/>
</dbReference>
<dbReference type="Proteomes" id="UP000694419">
    <property type="component" value="Unplaced"/>
</dbReference>
<dbReference type="PANTHER" id="PTHR47960">
    <property type="entry name" value="DEAD-BOX ATP-DEPENDENT RNA HELICASE 50"/>
    <property type="match status" value="1"/>
</dbReference>
<dbReference type="InterPro" id="IPR027417">
    <property type="entry name" value="P-loop_NTPase"/>
</dbReference>
<dbReference type="InterPro" id="IPR011545">
    <property type="entry name" value="DEAD/DEAH_box_helicase_dom"/>
</dbReference>
<feature type="region of interest" description="Disordered" evidence="7">
    <location>
        <begin position="1"/>
        <end position="46"/>
    </location>
</feature>
<dbReference type="GO" id="GO:0003676">
    <property type="term" value="F:nucleic acid binding"/>
    <property type="evidence" value="ECO:0007669"/>
    <property type="project" value="InterPro"/>
</dbReference>
<feature type="region of interest" description="Disordered" evidence="7">
    <location>
        <begin position="574"/>
        <end position="628"/>
    </location>
</feature>
<dbReference type="SUPFAM" id="SSF52540">
    <property type="entry name" value="P-loop containing nucleoside triphosphate hydrolases"/>
    <property type="match status" value="1"/>
</dbReference>
<reference evidence="11" key="1">
    <citation type="submission" date="2025-08" db="UniProtKB">
        <authorList>
            <consortium name="Ensembl"/>
        </authorList>
    </citation>
    <scope>IDENTIFICATION</scope>
</reference>
<proteinExistence type="predicted"/>
<name>A0A8C3KPI0_9CHAR</name>
<evidence type="ECO:0000256" key="5">
    <source>
        <dbReference type="ARBA" id="ARBA00022840"/>
    </source>
</evidence>
<dbReference type="PROSITE" id="PS51195">
    <property type="entry name" value="Q_MOTIF"/>
    <property type="match status" value="1"/>
</dbReference>
<dbReference type="Pfam" id="PF00271">
    <property type="entry name" value="Helicase_C"/>
    <property type="match status" value="1"/>
</dbReference>
<evidence type="ECO:0000313" key="11">
    <source>
        <dbReference type="Ensembl" id="ENSCPGP00000024999.1"/>
    </source>
</evidence>
<keyword evidence="2" id="KW-0547">Nucleotide-binding</keyword>
<dbReference type="SMART" id="SM00490">
    <property type="entry name" value="HELICc"/>
    <property type="match status" value="1"/>
</dbReference>
<evidence type="ECO:0000259" key="8">
    <source>
        <dbReference type="PROSITE" id="PS51192"/>
    </source>
</evidence>
<feature type="compositionally biased region" description="Basic residues" evidence="7">
    <location>
        <begin position="609"/>
        <end position="628"/>
    </location>
</feature>
<feature type="short sequence motif" description="Q motif" evidence="6">
    <location>
        <begin position="107"/>
        <end position="135"/>
    </location>
</feature>
<organism evidence="11 12">
    <name type="scientific">Calidris pygmaea</name>
    <name type="common">Spoon-billed sandpiper</name>
    <dbReference type="NCBI Taxonomy" id="425635"/>
    <lineage>
        <taxon>Eukaryota</taxon>
        <taxon>Metazoa</taxon>
        <taxon>Chordata</taxon>
        <taxon>Craniata</taxon>
        <taxon>Vertebrata</taxon>
        <taxon>Euteleostomi</taxon>
        <taxon>Archelosauria</taxon>
        <taxon>Archosauria</taxon>
        <taxon>Dinosauria</taxon>
        <taxon>Saurischia</taxon>
        <taxon>Theropoda</taxon>
        <taxon>Coelurosauria</taxon>
        <taxon>Aves</taxon>
        <taxon>Neognathae</taxon>
        <taxon>Neoaves</taxon>
        <taxon>Charadriiformes</taxon>
        <taxon>Scolopacidae</taxon>
        <taxon>Calidris</taxon>
    </lineage>
</organism>
<feature type="domain" description="DEAD-box RNA helicase Q" evidence="10">
    <location>
        <begin position="107"/>
        <end position="135"/>
    </location>
</feature>
<reference evidence="11" key="2">
    <citation type="submission" date="2025-09" db="UniProtKB">
        <authorList>
            <consortium name="Ensembl"/>
        </authorList>
    </citation>
    <scope>IDENTIFICATION</scope>
</reference>
<dbReference type="InterPro" id="IPR014001">
    <property type="entry name" value="Helicase_ATP-bd"/>
</dbReference>
<dbReference type="GO" id="GO:0003724">
    <property type="term" value="F:RNA helicase activity"/>
    <property type="evidence" value="ECO:0007669"/>
    <property type="project" value="UniProtKB-EC"/>
</dbReference>